<dbReference type="FunFam" id="1.20.5.110:FF:000060">
    <property type="entry name" value="SNARE complex subunit (Syn8)"/>
    <property type="match status" value="1"/>
</dbReference>
<dbReference type="PANTHER" id="PTHR19957">
    <property type="entry name" value="SYNTAXIN"/>
    <property type="match status" value="1"/>
</dbReference>
<dbReference type="Gene3D" id="1.20.5.110">
    <property type="match status" value="1"/>
</dbReference>
<evidence type="ECO:0000313" key="10">
    <source>
        <dbReference type="Proteomes" id="UP000799441"/>
    </source>
</evidence>
<dbReference type="InterPro" id="IPR045242">
    <property type="entry name" value="Syntaxin"/>
</dbReference>
<dbReference type="PROSITE" id="PS50192">
    <property type="entry name" value="T_SNARE"/>
    <property type="match status" value="1"/>
</dbReference>
<dbReference type="GO" id="GO:0005768">
    <property type="term" value="C:endosome"/>
    <property type="evidence" value="ECO:0007669"/>
    <property type="project" value="UniProtKB-ARBA"/>
</dbReference>
<evidence type="ECO:0000256" key="6">
    <source>
        <dbReference type="SAM" id="MobiDB-lite"/>
    </source>
</evidence>
<organism evidence="9 10">
    <name type="scientific">Polychaeton citri CBS 116435</name>
    <dbReference type="NCBI Taxonomy" id="1314669"/>
    <lineage>
        <taxon>Eukaryota</taxon>
        <taxon>Fungi</taxon>
        <taxon>Dikarya</taxon>
        <taxon>Ascomycota</taxon>
        <taxon>Pezizomycotina</taxon>
        <taxon>Dothideomycetes</taxon>
        <taxon>Dothideomycetidae</taxon>
        <taxon>Capnodiales</taxon>
        <taxon>Capnodiaceae</taxon>
        <taxon>Polychaeton</taxon>
    </lineage>
</organism>
<proteinExistence type="predicted"/>
<evidence type="ECO:0000259" key="8">
    <source>
        <dbReference type="PROSITE" id="PS50192"/>
    </source>
</evidence>
<dbReference type="AlphaFoldDB" id="A0A9P4Q1H1"/>
<evidence type="ECO:0000313" key="9">
    <source>
        <dbReference type="EMBL" id="KAF2716332.1"/>
    </source>
</evidence>
<evidence type="ECO:0000256" key="4">
    <source>
        <dbReference type="ARBA" id="ARBA00023054"/>
    </source>
</evidence>
<comment type="caution">
    <text evidence="9">The sequence shown here is derived from an EMBL/GenBank/DDBJ whole genome shotgun (WGS) entry which is preliminary data.</text>
</comment>
<dbReference type="EMBL" id="MU003880">
    <property type="protein sequence ID" value="KAF2716332.1"/>
    <property type="molecule type" value="Genomic_DNA"/>
</dbReference>
<dbReference type="GO" id="GO:0000149">
    <property type="term" value="F:SNARE binding"/>
    <property type="evidence" value="ECO:0007669"/>
    <property type="project" value="TreeGrafter"/>
</dbReference>
<keyword evidence="2" id="KW-0813">Transport</keyword>
<feature type="region of interest" description="Disordered" evidence="6">
    <location>
        <begin position="104"/>
        <end position="165"/>
    </location>
</feature>
<keyword evidence="4" id="KW-0175">Coiled coil</keyword>
<reference evidence="9" key="1">
    <citation type="journal article" date="2020" name="Stud. Mycol.">
        <title>101 Dothideomycetes genomes: a test case for predicting lifestyles and emergence of pathogens.</title>
        <authorList>
            <person name="Haridas S."/>
            <person name="Albert R."/>
            <person name="Binder M."/>
            <person name="Bloem J."/>
            <person name="Labutti K."/>
            <person name="Salamov A."/>
            <person name="Andreopoulos B."/>
            <person name="Baker S."/>
            <person name="Barry K."/>
            <person name="Bills G."/>
            <person name="Bluhm B."/>
            <person name="Cannon C."/>
            <person name="Castanera R."/>
            <person name="Culley D."/>
            <person name="Daum C."/>
            <person name="Ezra D."/>
            <person name="Gonzalez J."/>
            <person name="Henrissat B."/>
            <person name="Kuo A."/>
            <person name="Liang C."/>
            <person name="Lipzen A."/>
            <person name="Lutzoni F."/>
            <person name="Magnuson J."/>
            <person name="Mondo S."/>
            <person name="Nolan M."/>
            <person name="Ohm R."/>
            <person name="Pangilinan J."/>
            <person name="Park H.-J."/>
            <person name="Ramirez L."/>
            <person name="Alfaro M."/>
            <person name="Sun H."/>
            <person name="Tritt A."/>
            <person name="Yoshinaga Y."/>
            <person name="Zwiers L.-H."/>
            <person name="Turgeon B."/>
            <person name="Goodwin S."/>
            <person name="Spatafora J."/>
            <person name="Crous P."/>
            <person name="Grigoriev I."/>
        </authorList>
    </citation>
    <scope>NUCLEOTIDE SEQUENCE</scope>
    <source>
        <strain evidence="9">CBS 116435</strain>
    </source>
</reference>
<dbReference type="InterPro" id="IPR000727">
    <property type="entry name" value="T_SNARE_dom"/>
</dbReference>
<dbReference type="OrthoDB" id="244190at2759"/>
<feature type="transmembrane region" description="Helical" evidence="7">
    <location>
        <begin position="245"/>
        <end position="264"/>
    </location>
</feature>
<protein>
    <submittedName>
        <fullName evidence="9">Syn8 snare</fullName>
    </submittedName>
</protein>
<dbReference type="GO" id="GO:0006906">
    <property type="term" value="P:vesicle fusion"/>
    <property type="evidence" value="ECO:0007669"/>
    <property type="project" value="TreeGrafter"/>
</dbReference>
<accession>A0A9P4Q1H1</accession>
<dbReference type="GO" id="GO:0005484">
    <property type="term" value="F:SNAP receptor activity"/>
    <property type="evidence" value="ECO:0007669"/>
    <property type="project" value="TreeGrafter"/>
</dbReference>
<keyword evidence="7" id="KW-0812">Transmembrane</keyword>
<evidence type="ECO:0000256" key="3">
    <source>
        <dbReference type="ARBA" id="ARBA00022927"/>
    </source>
</evidence>
<dbReference type="GO" id="GO:0048278">
    <property type="term" value="P:vesicle docking"/>
    <property type="evidence" value="ECO:0007669"/>
    <property type="project" value="TreeGrafter"/>
</dbReference>
<dbReference type="Pfam" id="PF05739">
    <property type="entry name" value="SNARE"/>
    <property type="match status" value="1"/>
</dbReference>
<keyword evidence="3" id="KW-0653">Protein transport</keyword>
<keyword evidence="5 7" id="KW-0472">Membrane</keyword>
<keyword evidence="7" id="KW-1133">Transmembrane helix</keyword>
<dbReference type="CDD" id="cd15859">
    <property type="entry name" value="SNARE_SYN8"/>
    <property type="match status" value="1"/>
</dbReference>
<dbReference type="Proteomes" id="UP000799441">
    <property type="component" value="Unassembled WGS sequence"/>
</dbReference>
<name>A0A9P4Q1H1_9PEZI</name>
<keyword evidence="10" id="KW-1185">Reference proteome</keyword>
<dbReference type="SMART" id="SM00397">
    <property type="entry name" value="t_SNARE"/>
    <property type="match status" value="1"/>
</dbReference>
<feature type="domain" description="T-SNARE coiled-coil homology" evidence="8">
    <location>
        <begin position="175"/>
        <end position="237"/>
    </location>
</feature>
<sequence length="265" mass="29483">MASSSPRQLFLLADHLKLSLLERQRAQSLSLPASQQDSHIQRSLSSLEEGIEALDIRSSTEDPNPDLDKLRKQYHDLYAQFHGSAPPSAETATPNDARLSGDFAAAQSRPSPAAKARSKNVRFQQDSEPYRDDPQEAANRAALFDSGSGGGYRDQPEGPPDQSHLDNQQIHAFHKQVLRDQDEQLDALGASIGRQRILGNEMNRELVDQIDMIDDVEAGVDRHMSTLDRARNRLGHVARKSKDNWSWVTIGILIVVLVLLIIVLK</sequence>
<dbReference type="PANTHER" id="PTHR19957:SF423">
    <property type="entry name" value="SYNTAXIN-8-RELATED"/>
    <property type="match status" value="1"/>
</dbReference>
<evidence type="ECO:0000256" key="5">
    <source>
        <dbReference type="ARBA" id="ARBA00023136"/>
    </source>
</evidence>
<evidence type="ECO:0000256" key="7">
    <source>
        <dbReference type="SAM" id="Phobius"/>
    </source>
</evidence>
<dbReference type="GO" id="GO:0031201">
    <property type="term" value="C:SNARE complex"/>
    <property type="evidence" value="ECO:0007669"/>
    <property type="project" value="TreeGrafter"/>
</dbReference>
<dbReference type="SUPFAM" id="SSF58038">
    <property type="entry name" value="SNARE fusion complex"/>
    <property type="match status" value="1"/>
</dbReference>
<evidence type="ECO:0000256" key="1">
    <source>
        <dbReference type="ARBA" id="ARBA00004308"/>
    </source>
</evidence>
<comment type="subcellular location">
    <subcellularLocation>
        <location evidence="1">Endomembrane system</location>
    </subcellularLocation>
</comment>
<dbReference type="GO" id="GO:0006886">
    <property type="term" value="P:intracellular protein transport"/>
    <property type="evidence" value="ECO:0007669"/>
    <property type="project" value="TreeGrafter"/>
</dbReference>
<gene>
    <name evidence="9" type="ORF">K431DRAFT_289480</name>
</gene>
<dbReference type="GO" id="GO:0006896">
    <property type="term" value="P:Golgi to vacuole transport"/>
    <property type="evidence" value="ECO:0007669"/>
    <property type="project" value="UniProtKB-ARBA"/>
</dbReference>
<evidence type="ECO:0000256" key="2">
    <source>
        <dbReference type="ARBA" id="ARBA00022448"/>
    </source>
</evidence>